<organism evidence="3">
    <name type="scientific">Macaca fascicularis</name>
    <name type="common">Crab-eating macaque</name>
    <name type="synonym">Cynomolgus monkey</name>
    <dbReference type="NCBI Taxonomy" id="9541"/>
    <lineage>
        <taxon>Eukaryota</taxon>
        <taxon>Metazoa</taxon>
        <taxon>Chordata</taxon>
        <taxon>Craniata</taxon>
        <taxon>Vertebrata</taxon>
        <taxon>Euteleostomi</taxon>
        <taxon>Mammalia</taxon>
        <taxon>Eutheria</taxon>
        <taxon>Euarchontoglires</taxon>
        <taxon>Primates</taxon>
        <taxon>Haplorrhini</taxon>
        <taxon>Catarrhini</taxon>
        <taxon>Cercopithecidae</taxon>
        <taxon>Cercopithecinae</taxon>
        <taxon>Macaca</taxon>
    </lineage>
</organism>
<feature type="chain" id="PRO_5007674390" evidence="1">
    <location>
        <begin position="27"/>
        <end position="56"/>
    </location>
</feature>
<feature type="signal peptide" evidence="1">
    <location>
        <begin position="1"/>
        <end position="26"/>
    </location>
</feature>
<keyword evidence="3" id="KW-0675">Receptor</keyword>
<sequence length="56" mass="6172">MAIRTDLTRHLSTLLLLSWEVVVLSGNCMMTAPALSLKIPRPSVNTCSTRCPRDCV</sequence>
<accession>I7GJH3</accession>
<proteinExistence type="evidence at transcript level"/>
<evidence type="ECO:0000313" key="2">
    <source>
        <dbReference type="EMBL" id="BAE89216.1"/>
    </source>
</evidence>
<reference evidence="3" key="1">
    <citation type="journal article" date="2007" name="PLoS Biol.">
        <title>Rate of evolution in brain-expressed genes in humans and other primates.</title>
        <authorList>
            <person name="Wang H.-Y."/>
            <person name="Chien H.-C."/>
            <person name="Osada N."/>
            <person name="Hashimoto K."/>
            <person name="Sugano S."/>
            <person name="Gojobori T."/>
            <person name="Chou C.-K."/>
            <person name="Tsai S.-F."/>
            <person name="Wu C.-I."/>
            <person name="Shen C.-K.J."/>
        </authorList>
    </citation>
    <scope>NUCLEOTIDE SEQUENCE</scope>
</reference>
<protein>
    <submittedName>
        <fullName evidence="2">Macaca fascicularis brain cDNA clone: QflA-16913, similar to human estrogen-related receptor gamma (ESRRG), transcriptvariant 3, mRNA, RefSeq: NM_206595.1</fullName>
    </submittedName>
    <submittedName>
        <fullName evidence="3">Macaca fascicularis brain cDNA clone: QtrA-18359, similar to human estrogen-related receptor gamma (ESRRG), transcriptvariant 3, mRNA, RefSeq: NM_206595.1</fullName>
    </submittedName>
</protein>
<dbReference type="AlphaFoldDB" id="I7GJH3"/>
<dbReference type="EMBL" id="AB174632">
    <property type="protein sequence ID" value="BAE91694.1"/>
    <property type="molecule type" value="mRNA"/>
</dbReference>
<name>I7GJH3_MACFA</name>
<evidence type="ECO:0000313" key="3">
    <source>
        <dbReference type="EMBL" id="BAE91694.1"/>
    </source>
</evidence>
<dbReference type="EMBL" id="AB172154">
    <property type="protein sequence ID" value="BAE89216.1"/>
    <property type="molecule type" value="mRNA"/>
</dbReference>
<keyword evidence="1" id="KW-0732">Signal</keyword>
<evidence type="ECO:0000256" key="1">
    <source>
        <dbReference type="SAM" id="SignalP"/>
    </source>
</evidence>